<name>A0A232EEE8_9HYME</name>
<organism evidence="1 2">
    <name type="scientific">Trichomalopsis sarcophagae</name>
    <dbReference type="NCBI Taxonomy" id="543379"/>
    <lineage>
        <taxon>Eukaryota</taxon>
        <taxon>Metazoa</taxon>
        <taxon>Ecdysozoa</taxon>
        <taxon>Arthropoda</taxon>
        <taxon>Hexapoda</taxon>
        <taxon>Insecta</taxon>
        <taxon>Pterygota</taxon>
        <taxon>Neoptera</taxon>
        <taxon>Endopterygota</taxon>
        <taxon>Hymenoptera</taxon>
        <taxon>Apocrita</taxon>
        <taxon>Proctotrupomorpha</taxon>
        <taxon>Chalcidoidea</taxon>
        <taxon>Pteromalidae</taxon>
        <taxon>Pteromalinae</taxon>
        <taxon>Trichomalopsis</taxon>
    </lineage>
</organism>
<dbReference type="EMBL" id="NNAY01005406">
    <property type="protein sequence ID" value="OXU16692.1"/>
    <property type="molecule type" value="Genomic_DNA"/>
</dbReference>
<protein>
    <submittedName>
        <fullName evidence="1">Uncharacterized protein</fullName>
    </submittedName>
</protein>
<proteinExistence type="predicted"/>
<reference evidence="1 2" key="1">
    <citation type="journal article" date="2017" name="Curr. Biol.">
        <title>The Evolution of Venom by Co-option of Single-Copy Genes.</title>
        <authorList>
            <person name="Martinson E.O."/>
            <person name="Mrinalini"/>
            <person name="Kelkar Y.D."/>
            <person name="Chang C.H."/>
            <person name="Werren J.H."/>
        </authorList>
    </citation>
    <scope>NUCLEOTIDE SEQUENCE [LARGE SCALE GENOMIC DNA]</scope>
    <source>
        <strain evidence="1 2">Alberta</strain>
        <tissue evidence="1">Whole body</tissue>
    </source>
</reference>
<accession>A0A232EEE8</accession>
<keyword evidence="2" id="KW-1185">Reference proteome</keyword>
<gene>
    <name evidence="1" type="ORF">TSAR_015916</name>
</gene>
<sequence length="116" mass="13328">MTIRAKIVNHVYQNGAYFEPFIIGDESLKITDRSTYKMHMSMNGTFVYILENFKVLKLKINTRSENINISSFLLNTCNGNIDSFKIPAKWKTDNICNKIYGSVISVNNDLSNRIIL</sequence>
<evidence type="ECO:0000313" key="2">
    <source>
        <dbReference type="Proteomes" id="UP000215335"/>
    </source>
</evidence>
<comment type="caution">
    <text evidence="1">The sequence shown here is derived from an EMBL/GenBank/DDBJ whole genome shotgun (WGS) entry which is preliminary data.</text>
</comment>
<evidence type="ECO:0000313" key="1">
    <source>
        <dbReference type="EMBL" id="OXU16692.1"/>
    </source>
</evidence>
<dbReference type="AlphaFoldDB" id="A0A232EEE8"/>
<dbReference type="Proteomes" id="UP000215335">
    <property type="component" value="Unassembled WGS sequence"/>
</dbReference>